<reference evidence="1" key="1">
    <citation type="journal article" date="2021" name="PeerJ">
        <title>Extensive microbial diversity within the chicken gut microbiome revealed by metagenomics and culture.</title>
        <authorList>
            <person name="Gilroy R."/>
            <person name="Ravi A."/>
            <person name="Getino M."/>
            <person name="Pursley I."/>
            <person name="Horton D.L."/>
            <person name="Alikhan N.F."/>
            <person name="Baker D."/>
            <person name="Gharbi K."/>
            <person name="Hall N."/>
            <person name="Watson M."/>
            <person name="Adriaenssens E.M."/>
            <person name="Foster-Nyarko E."/>
            <person name="Jarju S."/>
            <person name="Secka A."/>
            <person name="Antonio M."/>
            <person name="Oren A."/>
            <person name="Chaudhuri R.R."/>
            <person name="La Ragione R."/>
            <person name="Hildebrand F."/>
            <person name="Pallen M.J."/>
        </authorList>
    </citation>
    <scope>NUCLEOTIDE SEQUENCE</scope>
    <source>
        <strain evidence="1">14324</strain>
    </source>
</reference>
<evidence type="ECO:0000313" key="2">
    <source>
        <dbReference type="Proteomes" id="UP000824041"/>
    </source>
</evidence>
<organism evidence="1 2">
    <name type="scientific">Candidatus Blautia faecigallinarum</name>
    <dbReference type="NCBI Taxonomy" id="2838488"/>
    <lineage>
        <taxon>Bacteria</taxon>
        <taxon>Bacillati</taxon>
        <taxon>Bacillota</taxon>
        <taxon>Clostridia</taxon>
        <taxon>Lachnospirales</taxon>
        <taxon>Lachnospiraceae</taxon>
        <taxon>Blautia</taxon>
    </lineage>
</organism>
<evidence type="ECO:0000313" key="1">
    <source>
        <dbReference type="EMBL" id="HIZ22500.1"/>
    </source>
</evidence>
<comment type="caution">
    <text evidence="1">The sequence shown here is derived from an EMBL/GenBank/DDBJ whole genome shotgun (WGS) entry which is preliminary data.</text>
</comment>
<accession>A0A9D2ITR6</accession>
<name>A0A9D2ITR6_9FIRM</name>
<dbReference type="EMBL" id="DXBU01000092">
    <property type="protein sequence ID" value="HIZ22500.1"/>
    <property type="molecule type" value="Genomic_DNA"/>
</dbReference>
<proteinExistence type="predicted"/>
<dbReference type="AlphaFoldDB" id="A0A9D2ITR6"/>
<sequence length="174" mass="20138">MGNINPPVHQIYLVGPEKQGKGIAREIFPYCKACDWIPAFFVAGKYTDEMERRICQGRVRTGVIAFGDDSERVYERLQGEEPYGGDRPYKVMRLLKPGETKTFSFFSYQAQIWAYPKSEQDFHNIASWLGFVSYLKEGTFRAIYPGALNIQELFWDIDLDAILKKHKEQEVTHS</sequence>
<reference evidence="1" key="2">
    <citation type="submission" date="2021-04" db="EMBL/GenBank/DDBJ databases">
        <authorList>
            <person name="Gilroy R."/>
        </authorList>
    </citation>
    <scope>NUCLEOTIDE SEQUENCE</scope>
    <source>
        <strain evidence="1">14324</strain>
    </source>
</reference>
<protein>
    <submittedName>
        <fullName evidence="1">Uncharacterized protein</fullName>
    </submittedName>
</protein>
<dbReference type="Proteomes" id="UP000824041">
    <property type="component" value="Unassembled WGS sequence"/>
</dbReference>
<gene>
    <name evidence="1" type="ORF">IAA21_06855</name>
</gene>